<name>A0A7C1E4Y4_9CREN</name>
<evidence type="ECO:0000313" key="2">
    <source>
        <dbReference type="EMBL" id="HDS10263.1"/>
    </source>
</evidence>
<keyword evidence="1" id="KW-1133">Transmembrane helix</keyword>
<keyword evidence="1" id="KW-0472">Membrane</keyword>
<keyword evidence="1" id="KW-0812">Transmembrane</keyword>
<gene>
    <name evidence="2" type="ORF">ENO04_01375</name>
</gene>
<dbReference type="EMBL" id="DSDY01000047">
    <property type="protein sequence ID" value="HDS10263.1"/>
    <property type="molecule type" value="Genomic_DNA"/>
</dbReference>
<dbReference type="AlphaFoldDB" id="A0A7C1E4Y4"/>
<feature type="transmembrane region" description="Helical" evidence="1">
    <location>
        <begin position="6"/>
        <end position="26"/>
    </location>
</feature>
<accession>A0A7C1E4Y4</accession>
<evidence type="ECO:0000256" key="1">
    <source>
        <dbReference type="SAM" id="Phobius"/>
    </source>
</evidence>
<sequence length="132" mass="15793">MSVLKEKAMILFAKIIFYIDAFLWLFTKRRKAETMKDVLELFYYDFLRIDKKDLEVVRLTDNLLITRARNPCPILKTAMRLGIDTRVMCREVSEPICKFVLLRLNPALIFYRNYSHIRPYTDSCEEIIIKAY</sequence>
<proteinExistence type="predicted"/>
<reference evidence="2" key="1">
    <citation type="journal article" date="2020" name="mSystems">
        <title>Genome- and Community-Level Interaction Insights into Carbon Utilization and Element Cycling Functions of Hydrothermarchaeota in Hydrothermal Sediment.</title>
        <authorList>
            <person name="Zhou Z."/>
            <person name="Liu Y."/>
            <person name="Xu W."/>
            <person name="Pan J."/>
            <person name="Luo Z.H."/>
            <person name="Li M."/>
        </authorList>
    </citation>
    <scope>NUCLEOTIDE SEQUENCE [LARGE SCALE GENOMIC DNA]</scope>
    <source>
        <strain evidence="2">SpSt-123</strain>
    </source>
</reference>
<comment type="caution">
    <text evidence="2">The sequence shown here is derived from an EMBL/GenBank/DDBJ whole genome shotgun (WGS) entry which is preliminary data.</text>
</comment>
<organism evidence="2">
    <name type="scientific">Fervidicoccus fontis</name>
    <dbReference type="NCBI Taxonomy" id="683846"/>
    <lineage>
        <taxon>Archaea</taxon>
        <taxon>Thermoproteota</taxon>
        <taxon>Thermoprotei</taxon>
        <taxon>Fervidicoccales</taxon>
        <taxon>Fervidicoccaceae</taxon>
        <taxon>Fervidicoccus</taxon>
    </lineage>
</organism>
<protein>
    <submittedName>
        <fullName evidence="2">Uncharacterized protein</fullName>
    </submittedName>
</protein>